<gene>
    <name evidence="4" type="ORF">V3H18_06750</name>
</gene>
<name>A0ABU7XID8_9HYPH</name>
<dbReference type="PRINTS" id="PR00455">
    <property type="entry name" value="HTHTETR"/>
</dbReference>
<feature type="DNA-binding region" description="H-T-H motif" evidence="2">
    <location>
        <begin position="29"/>
        <end position="48"/>
    </location>
</feature>
<keyword evidence="5" id="KW-1185">Reference proteome</keyword>
<dbReference type="PROSITE" id="PS50977">
    <property type="entry name" value="HTH_TETR_2"/>
    <property type="match status" value="1"/>
</dbReference>
<dbReference type="RefSeq" id="WP_332081219.1">
    <property type="nucleotide sequence ID" value="NZ_JAZHYN010000014.1"/>
</dbReference>
<evidence type="ECO:0000313" key="4">
    <source>
        <dbReference type="EMBL" id="MEF3366236.1"/>
    </source>
</evidence>
<protein>
    <submittedName>
        <fullName evidence="4">TetR family transcriptional regulator</fullName>
    </submittedName>
</protein>
<evidence type="ECO:0000259" key="3">
    <source>
        <dbReference type="PROSITE" id="PS50977"/>
    </source>
</evidence>
<dbReference type="InterPro" id="IPR009057">
    <property type="entry name" value="Homeodomain-like_sf"/>
</dbReference>
<dbReference type="Pfam" id="PF00440">
    <property type="entry name" value="TetR_N"/>
    <property type="match status" value="1"/>
</dbReference>
<proteinExistence type="predicted"/>
<sequence length="191" mass="20676">MSTAEKGARQRILDAALKVLKSEGVSALTQTRVAAAAGLRQSHLTYYFPRKTDLLAATLEASHAQAAKPRRVASRAEADPIEAVRSLMFDKNKMRFFLSVIAQASDKAESRATLAAHARGVAEQLAPIFGRPADDPDIVAFVDMLRGMGLRMLLEADNKRRPPVDVEALARRFGLARAAGATLRGEAKPLE</sequence>
<dbReference type="InterPro" id="IPR001647">
    <property type="entry name" value="HTH_TetR"/>
</dbReference>
<feature type="domain" description="HTH tetR-type" evidence="3">
    <location>
        <begin position="6"/>
        <end position="66"/>
    </location>
</feature>
<comment type="caution">
    <text evidence="4">The sequence shown here is derived from an EMBL/GenBank/DDBJ whole genome shotgun (WGS) entry which is preliminary data.</text>
</comment>
<keyword evidence="1 2" id="KW-0238">DNA-binding</keyword>
<evidence type="ECO:0000256" key="1">
    <source>
        <dbReference type="ARBA" id="ARBA00023125"/>
    </source>
</evidence>
<organism evidence="4 5">
    <name type="scientific">Methylocystis borbori</name>
    <dbReference type="NCBI Taxonomy" id="3118750"/>
    <lineage>
        <taxon>Bacteria</taxon>
        <taxon>Pseudomonadati</taxon>
        <taxon>Pseudomonadota</taxon>
        <taxon>Alphaproteobacteria</taxon>
        <taxon>Hyphomicrobiales</taxon>
        <taxon>Methylocystaceae</taxon>
        <taxon>Methylocystis</taxon>
    </lineage>
</organism>
<dbReference type="Proteomes" id="UP001350748">
    <property type="component" value="Unassembled WGS sequence"/>
</dbReference>
<dbReference type="EMBL" id="JAZHYN010000014">
    <property type="protein sequence ID" value="MEF3366236.1"/>
    <property type="molecule type" value="Genomic_DNA"/>
</dbReference>
<evidence type="ECO:0000256" key="2">
    <source>
        <dbReference type="PROSITE-ProRule" id="PRU00335"/>
    </source>
</evidence>
<reference evidence="4 5" key="1">
    <citation type="submission" date="2024-02" db="EMBL/GenBank/DDBJ databases">
        <authorList>
            <person name="Grouzdev D."/>
        </authorList>
    </citation>
    <scope>NUCLEOTIDE SEQUENCE [LARGE SCALE GENOMIC DNA]</scope>
    <source>
        <strain evidence="4 5">9N</strain>
    </source>
</reference>
<evidence type="ECO:0000313" key="5">
    <source>
        <dbReference type="Proteomes" id="UP001350748"/>
    </source>
</evidence>
<dbReference type="SUPFAM" id="SSF46689">
    <property type="entry name" value="Homeodomain-like"/>
    <property type="match status" value="1"/>
</dbReference>
<accession>A0ABU7XID8</accession>
<dbReference type="Gene3D" id="1.10.357.10">
    <property type="entry name" value="Tetracycline Repressor, domain 2"/>
    <property type="match status" value="1"/>
</dbReference>